<dbReference type="InterPro" id="IPR032676">
    <property type="entry name" value="YkuD_2"/>
</dbReference>
<dbReference type="Pfam" id="PF13645">
    <property type="entry name" value="YkuD_2"/>
    <property type="match status" value="1"/>
</dbReference>
<proteinExistence type="predicted"/>
<comment type="caution">
    <text evidence="2">The sequence shown here is derived from an EMBL/GenBank/DDBJ whole genome shotgun (WGS) entry which is preliminary data.</text>
</comment>
<dbReference type="PANTHER" id="PTHR38477:SF1">
    <property type="entry name" value="MUREIN L,D-TRANSPEPTIDASE CATALYTIC DOMAIN FAMILY PROTEIN"/>
    <property type="match status" value="1"/>
</dbReference>
<protein>
    <recommendedName>
        <fullName evidence="4">Twin-arginine translocation pathway signal</fullName>
    </recommendedName>
</protein>
<evidence type="ECO:0000313" key="3">
    <source>
        <dbReference type="Proteomes" id="UP000239504"/>
    </source>
</evidence>
<sequence>MTGGAAVLAAVGGLGAMPAAAKAAPSGKEFAAFAQRLVAQNAGRISLTDRVGVVDYAAPSWRPRFYLVDMISGEVSSYLVSHGRGSDPGHTGWLQRFSNKIGSNASSGGAYRTGANYVGKHGPSMRLDGLDPENSNARRRAIVVHAAWYAAPDMIDKYGKLGRSEGCFAFSEKDRQEVMARLGEGRLLYAGKF</sequence>
<accession>A0A2S7K7Q1</accession>
<dbReference type="AlphaFoldDB" id="A0A2S7K7Q1"/>
<feature type="chain" id="PRO_5015491009" description="Twin-arginine translocation pathway signal" evidence="1">
    <location>
        <begin position="24"/>
        <end position="193"/>
    </location>
</feature>
<keyword evidence="1" id="KW-0732">Signal</keyword>
<dbReference type="PANTHER" id="PTHR38477">
    <property type="entry name" value="HYPOTHETICAL EXPORTED PROTEIN"/>
    <property type="match status" value="1"/>
</dbReference>
<feature type="signal peptide" evidence="1">
    <location>
        <begin position="1"/>
        <end position="23"/>
    </location>
</feature>
<evidence type="ECO:0000313" key="2">
    <source>
        <dbReference type="EMBL" id="PQA88523.1"/>
    </source>
</evidence>
<evidence type="ECO:0000256" key="1">
    <source>
        <dbReference type="SAM" id="SignalP"/>
    </source>
</evidence>
<name>A0A2S7K7Q1_9PROT</name>
<keyword evidence="3" id="KW-1185">Reference proteome</keyword>
<dbReference type="EMBL" id="PJCH01000005">
    <property type="protein sequence ID" value="PQA88523.1"/>
    <property type="molecule type" value="Genomic_DNA"/>
</dbReference>
<organism evidence="2 3">
    <name type="scientific">Hyphococcus luteus</name>
    <dbReference type="NCBI Taxonomy" id="2058213"/>
    <lineage>
        <taxon>Bacteria</taxon>
        <taxon>Pseudomonadati</taxon>
        <taxon>Pseudomonadota</taxon>
        <taxon>Alphaproteobacteria</taxon>
        <taxon>Parvularculales</taxon>
        <taxon>Parvularculaceae</taxon>
        <taxon>Hyphococcus</taxon>
    </lineage>
</organism>
<reference evidence="2 3" key="1">
    <citation type="submission" date="2017-12" db="EMBL/GenBank/DDBJ databases">
        <authorList>
            <person name="Hurst M.R.H."/>
        </authorList>
    </citation>
    <scope>NUCLEOTIDE SEQUENCE [LARGE SCALE GENOMIC DNA]</scope>
    <source>
        <strain evidence="2 3">SY-3-19</strain>
    </source>
</reference>
<evidence type="ECO:0008006" key="4">
    <source>
        <dbReference type="Google" id="ProtNLM"/>
    </source>
</evidence>
<dbReference type="OrthoDB" id="9815195at2"/>
<dbReference type="Proteomes" id="UP000239504">
    <property type="component" value="Unassembled WGS sequence"/>
</dbReference>
<gene>
    <name evidence="2" type="ORF">CW354_09565</name>
</gene>